<dbReference type="RefSeq" id="WP_195521517.1">
    <property type="nucleotide sequence ID" value="NZ_BQNJ01000001.1"/>
</dbReference>
<reference evidence="9" key="1">
    <citation type="submission" date="2022-01" db="EMBL/GenBank/DDBJ databases">
        <title>Novel bile acid biosynthetic pathways are enriched in the microbiome of centenarians.</title>
        <authorList>
            <person name="Sato Y."/>
            <person name="Atarashi K."/>
            <person name="Plichta R.D."/>
            <person name="Arai Y."/>
            <person name="Sasajima S."/>
            <person name="Kearney M.S."/>
            <person name="Suda W."/>
            <person name="Takeshita K."/>
            <person name="Sasaki T."/>
            <person name="Okamoto S."/>
            <person name="Skelly N.A."/>
            <person name="Okamura Y."/>
            <person name="Vlamakis H."/>
            <person name="Li Y."/>
            <person name="Tanoue T."/>
            <person name="Takei H."/>
            <person name="Nittono H."/>
            <person name="Narushima S."/>
            <person name="Irie J."/>
            <person name="Itoh H."/>
            <person name="Moriya K."/>
            <person name="Sugiura Y."/>
            <person name="Suematsu M."/>
            <person name="Moritoki N."/>
            <person name="Shibata S."/>
            <person name="Littman R.D."/>
            <person name="Fischbach A.M."/>
            <person name="Uwamino Y."/>
            <person name="Inoue T."/>
            <person name="Honda A."/>
            <person name="Hattori M."/>
            <person name="Murai T."/>
            <person name="Xavier J.R."/>
            <person name="Hirose N."/>
            <person name="Honda K."/>
        </authorList>
    </citation>
    <scope>NUCLEOTIDE SEQUENCE</scope>
    <source>
        <strain evidence="9">CE91-St55</strain>
    </source>
</reference>
<feature type="transmembrane region" description="Helical" evidence="8">
    <location>
        <begin position="328"/>
        <end position="349"/>
    </location>
</feature>
<keyword evidence="5" id="KW-0769">Symport</keyword>
<dbReference type="Proteomes" id="UP001055091">
    <property type="component" value="Unassembled WGS sequence"/>
</dbReference>
<name>A0AA37N3A6_9FIRM</name>
<keyword evidence="6 8" id="KW-1133">Transmembrane helix</keyword>
<dbReference type="EMBL" id="BQNJ01000001">
    <property type="protein sequence ID" value="GKH00460.1"/>
    <property type="molecule type" value="Genomic_DNA"/>
</dbReference>
<evidence type="ECO:0000256" key="8">
    <source>
        <dbReference type="SAM" id="Phobius"/>
    </source>
</evidence>
<keyword evidence="3" id="KW-1003">Cell membrane</keyword>
<dbReference type="GO" id="GO:0015293">
    <property type="term" value="F:symporter activity"/>
    <property type="evidence" value="ECO:0007669"/>
    <property type="project" value="UniProtKB-KW"/>
</dbReference>
<evidence type="ECO:0000256" key="2">
    <source>
        <dbReference type="ARBA" id="ARBA00022448"/>
    </source>
</evidence>
<evidence type="ECO:0000256" key="4">
    <source>
        <dbReference type="ARBA" id="ARBA00022692"/>
    </source>
</evidence>
<evidence type="ECO:0000313" key="10">
    <source>
        <dbReference type="Proteomes" id="UP001055091"/>
    </source>
</evidence>
<sequence length="452" mass="48327">MEKKNNFGMGKKIGYGIGDLGGNLVSAAAGAFVTMYYTDSVLLSAAFIGTMMLFTRLLDGISDIIMGIIIDKTYTKYGKARPWVLFSAFPLILSFILMLNVPSGLSDTATKIYVVVTYIFYSVICFTAVNGAYSTLVTLICPNPEERTGFTSARSFCSSLAMLLAQSYSVALMARFGGGQKGFTAMSIIYGVIALICILITGLTCKEYKITTKAEMENKNSSSLIQDVKLLFSSKYTFLTLIAFVFTWFMLTGSGGASVYFVRDVLQDMSLMAPLSMAGTLPSLIILALGIVPKAAKRYGKRNTLMMGAGFLMFGYTVISLFPYQLPVIFAGMICKGIGVGLSTSLLFATTSDVADYINIKNHVTVTGLTHSLTGFGVKVGVGLGSASLGWILAIGNYSAEAANSGMAQSAGALFAERACYSIVPLICAAILMGSAVFLDVEKQLEKLKAEE</sequence>
<feature type="transmembrane region" description="Helical" evidence="8">
    <location>
        <begin position="419"/>
        <end position="439"/>
    </location>
</feature>
<feature type="transmembrane region" description="Helical" evidence="8">
    <location>
        <begin position="82"/>
        <end position="99"/>
    </location>
</feature>
<dbReference type="NCBIfam" id="TIGR00792">
    <property type="entry name" value="gph"/>
    <property type="match status" value="1"/>
</dbReference>
<accession>A0AA37N3A6</accession>
<dbReference type="GO" id="GO:0006814">
    <property type="term" value="P:sodium ion transport"/>
    <property type="evidence" value="ECO:0007669"/>
    <property type="project" value="InterPro"/>
</dbReference>
<dbReference type="InterPro" id="IPR018043">
    <property type="entry name" value="Na/Gal_symport_CS"/>
</dbReference>
<evidence type="ECO:0000256" key="7">
    <source>
        <dbReference type="ARBA" id="ARBA00023136"/>
    </source>
</evidence>
<comment type="subcellular location">
    <subcellularLocation>
        <location evidence="1">Cell membrane</location>
        <topology evidence="1">Multi-pass membrane protein</topology>
    </subcellularLocation>
</comment>
<feature type="transmembrane region" description="Helical" evidence="8">
    <location>
        <begin position="230"/>
        <end position="251"/>
    </location>
</feature>
<dbReference type="InterPro" id="IPR036259">
    <property type="entry name" value="MFS_trans_sf"/>
</dbReference>
<feature type="transmembrane region" description="Helical" evidence="8">
    <location>
        <begin position="119"/>
        <end position="141"/>
    </location>
</feature>
<dbReference type="PANTHER" id="PTHR11328">
    <property type="entry name" value="MAJOR FACILITATOR SUPERFAMILY DOMAIN-CONTAINING PROTEIN"/>
    <property type="match status" value="1"/>
</dbReference>
<dbReference type="InterPro" id="IPR039672">
    <property type="entry name" value="MFS_2"/>
</dbReference>
<keyword evidence="2" id="KW-0813">Transport</keyword>
<dbReference type="Gene3D" id="1.20.1250.20">
    <property type="entry name" value="MFS general substrate transporter like domains"/>
    <property type="match status" value="1"/>
</dbReference>
<dbReference type="Pfam" id="PF13347">
    <property type="entry name" value="MFS_2"/>
    <property type="match status" value="1"/>
</dbReference>
<evidence type="ECO:0000256" key="6">
    <source>
        <dbReference type="ARBA" id="ARBA00022989"/>
    </source>
</evidence>
<dbReference type="InterPro" id="IPR001927">
    <property type="entry name" value="Na/Gal_symport"/>
</dbReference>
<feature type="transmembrane region" description="Helical" evidence="8">
    <location>
        <begin position="188"/>
        <end position="209"/>
    </location>
</feature>
<dbReference type="AlphaFoldDB" id="A0AA37N3A6"/>
<gene>
    <name evidence="9" type="ORF">CE91St55_24410</name>
</gene>
<comment type="caution">
    <text evidence="9">The sequence shown here is derived from an EMBL/GenBank/DDBJ whole genome shotgun (WGS) entry which is preliminary data.</text>
</comment>
<feature type="transmembrane region" description="Helical" evidence="8">
    <location>
        <begin position="271"/>
        <end position="292"/>
    </location>
</feature>
<feature type="transmembrane region" description="Helical" evidence="8">
    <location>
        <begin position="304"/>
        <end position="322"/>
    </location>
</feature>
<evidence type="ECO:0000256" key="5">
    <source>
        <dbReference type="ARBA" id="ARBA00022847"/>
    </source>
</evidence>
<dbReference type="SUPFAM" id="SSF103473">
    <property type="entry name" value="MFS general substrate transporter"/>
    <property type="match status" value="1"/>
</dbReference>
<feature type="transmembrane region" description="Helical" evidence="8">
    <location>
        <begin position="20"/>
        <end position="37"/>
    </location>
</feature>
<evidence type="ECO:0000256" key="3">
    <source>
        <dbReference type="ARBA" id="ARBA00022475"/>
    </source>
</evidence>
<protein>
    <submittedName>
        <fullName evidence="9">MFS transporter</fullName>
    </submittedName>
</protein>
<evidence type="ECO:0000313" key="9">
    <source>
        <dbReference type="EMBL" id="GKH00460.1"/>
    </source>
</evidence>
<dbReference type="GO" id="GO:0008643">
    <property type="term" value="P:carbohydrate transport"/>
    <property type="evidence" value="ECO:0007669"/>
    <property type="project" value="InterPro"/>
</dbReference>
<feature type="transmembrane region" description="Helical" evidence="8">
    <location>
        <begin position="43"/>
        <end position="70"/>
    </location>
</feature>
<proteinExistence type="predicted"/>
<dbReference type="PANTHER" id="PTHR11328:SF24">
    <property type="entry name" value="MAJOR FACILITATOR SUPERFAMILY (MFS) PROFILE DOMAIN-CONTAINING PROTEIN"/>
    <property type="match status" value="1"/>
</dbReference>
<feature type="transmembrane region" description="Helical" evidence="8">
    <location>
        <begin position="153"/>
        <end position="176"/>
    </location>
</feature>
<keyword evidence="7 8" id="KW-0472">Membrane</keyword>
<organism evidence="9 10">
    <name type="scientific">Hungatella hathewayi</name>
    <dbReference type="NCBI Taxonomy" id="154046"/>
    <lineage>
        <taxon>Bacteria</taxon>
        <taxon>Bacillati</taxon>
        <taxon>Bacillota</taxon>
        <taxon>Clostridia</taxon>
        <taxon>Lachnospirales</taxon>
        <taxon>Lachnospiraceae</taxon>
        <taxon>Hungatella</taxon>
    </lineage>
</organism>
<keyword evidence="4 8" id="KW-0812">Transmembrane</keyword>
<dbReference type="GO" id="GO:0005886">
    <property type="term" value="C:plasma membrane"/>
    <property type="evidence" value="ECO:0007669"/>
    <property type="project" value="UniProtKB-SubCell"/>
</dbReference>
<evidence type="ECO:0000256" key="1">
    <source>
        <dbReference type="ARBA" id="ARBA00004651"/>
    </source>
</evidence>
<dbReference type="PROSITE" id="PS00872">
    <property type="entry name" value="NA_GALACTOSIDE_SYMP"/>
    <property type="match status" value="1"/>
</dbReference>